<dbReference type="InterPro" id="IPR032675">
    <property type="entry name" value="LRR_dom_sf"/>
</dbReference>
<dbReference type="AlphaFoldDB" id="A0AAW0K8H8"/>
<evidence type="ECO:0000256" key="2">
    <source>
        <dbReference type="ARBA" id="ARBA00022692"/>
    </source>
</evidence>
<dbReference type="Proteomes" id="UP000237347">
    <property type="component" value="Unassembled WGS sequence"/>
</dbReference>
<dbReference type="Gene3D" id="3.80.10.10">
    <property type="entry name" value="Ribonuclease Inhibitor"/>
    <property type="match status" value="1"/>
</dbReference>
<comment type="subcellular location">
    <subcellularLocation>
        <location evidence="1">Membrane</location>
        <topology evidence="1">Single-pass type I membrane protein</topology>
    </subcellularLocation>
</comment>
<keyword evidence="7" id="KW-0325">Glycoprotein</keyword>
<accession>A0AAW0K8H8</accession>
<keyword evidence="4" id="KW-1133">Transmembrane helix</keyword>
<proteinExistence type="predicted"/>
<evidence type="ECO:0000256" key="1">
    <source>
        <dbReference type="ARBA" id="ARBA00004479"/>
    </source>
</evidence>
<evidence type="ECO:0000313" key="8">
    <source>
        <dbReference type="EMBL" id="KAK7835020.1"/>
    </source>
</evidence>
<evidence type="ECO:0000256" key="6">
    <source>
        <dbReference type="ARBA" id="ARBA00023170"/>
    </source>
</evidence>
<reference evidence="8 9" key="1">
    <citation type="journal article" date="2018" name="Sci. Data">
        <title>The draft genome sequence of cork oak.</title>
        <authorList>
            <person name="Ramos A.M."/>
            <person name="Usie A."/>
            <person name="Barbosa P."/>
            <person name="Barros P.M."/>
            <person name="Capote T."/>
            <person name="Chaves I."/>
            <person name="Simoes F."/>
            <person name="Abreu I."/>
            <person name="Carrasquinho I."/>
            <person name="Faro C."/>
            <person name="Guimaraes J.B."/>
            <person name="Mendonca D."/>
            <person name="Nobrega F."/>
            <person name="Rodrigues L."/>
            <person name="Saibo N.J.M."/>
            <person name="Varela M.C."/>
            <person name="Egas C."/>
            <person name="Matos J."/>
            <person name="Miguel C.M."/>
            <person name="Oliveira M.M."/>
            <person name="Ricardo C.P."/>
            <person name="Goncalves S."/>
        </authorList>
    </citation>
    <scope>NUCLEOTIDE SEQUENCE [LARGE SCALE GENOMIC DNA]</scope>
    <source>
        <strain evidence="9">cv. HL8</strain>
    </source>
</reference>
<keyword evidence="9" id="KW-1185">Reference proteome</keyword>
<protein>
    <submittedName>
        <fullName evidence="8">Receptor-like protein eix2</fullName>
    </submittedName>
</protein>
<evidence type="ECO:0000313" key="9">
    <source>
        <dbReference type="Proteomes" id="UP000237347"/>
    </source>
</evidence>
<dbReference type="Pfam" id="PF00560">
    <property type="entry name" value="LRR_1"/>
    <property type="match status" value="2"/>
</dbReference>
<dbReference type="PANTHER" id="PTHR48063:SF16">
    <property type="entry name" value="LRR RECEPTOR-LIKE SERINE_THREONINE-PROTEIN KINASE GSO1"/>
    <property type="match status" value="1"/>
</dbReference>
<sequence length="251" mass="28690">MGVRLKLQKWWVNSAGFDDSPWTTHYQITELYDSKIDFKKGILRKKEKNLKREDKFNSKEDLLAQSVKCLKSDQDALINFKMVWKILRTGFYHGKEATVKLLLQYGFWNLSGEVRPSLVKLKSLRYLDLSFNTFNGIPIPIFFGSLENLQYRNLSNAGFSGKIPPNLGNLSSLEYLDVKLSTLTVDNLEWMAGLASLKHLMMNEVDLSMVGSDWVVTLNKLPPLIELHLSSCRLSGYIPSLDFVNFTSLAL</sequence>
<evidence type="ECO:0000256" key="7">
    <source>
        <dbReference type="ARBA" id="ARBA00023180"/>
    </source>
</evidence>
<comment type="caution">
    <text evidence="8">The sequence shown here is derived from an EMBL/GenBank/DDBJ whole genome shotgun (WGS) entry which is preliminary data.</text>
</comment>
<dbReference type="GO" id="GO:0016020">
    <property type="term" value="C:membrane"/>
    <property type="evidence" value="ECO:0007669"/>
    <property type="project" value="UniProtKB-SubCell"/>
</dbReference>
<keyword evidence="6" id="KW-0675">Receptor</keyword>
<keyword evidence="2" id="KW-0812">Transmembrane</keyword>
<dbReference type="InterPro" id="IPR001611">
    <property type="entry name" value="Leu-rich_rpt"/>
</dbReference>
<name>A0AAW0K8H8_QUESU</name>
<organism evidence="8 9">
    <name type="scientific">Quercus suber</name>
    <name type="common">Cork oak</name>
    <dbReference type="NCBI Taxonomy" id="58331"/>
    <lineage>
        <taxon>Eukaryota</taxon>
        <taxon>Viridiplantae</taxon>
        <taxon>Streptophyta</taxon>
        <taxon>Embryophyta</taxon>
        <taxon>Tracheophyta</taxon>
        <taxon>Spermatophyta</taxon>
        <taxon>Magnoliopsida</taxon>
        <taxon>eudicotyledons</taxon>
        <taxon>Gunneridae</taxon>
        <taxon>Pentapetalae</taxon>
        <taxon>rosids</taxon>
        <taxon>fabids</taxon>
        <taxon>Fagales</taxon>
        <taxon>Fagaceae</taxon>
        <taxon>Quercus</taxon>
    </lineage>
</organism>
<evidence type="ECO:0000256" key="5">
    <source>
        <dbReference type="ARBA" id="ARBA00023136"/>
    </source>
</evidence>
<evidence type="ECO:0000256" key="3">
    <source>
        <dbReference type="ARBA" id="ARBA00022729"/>
    </source>
</evidence>
<dbReference type="PANTHER" id="PTHR48063">
    <property type="entry name" value="LRR RECEPTOR-LIKE KINASE"/>
    <property type="match status" value="1"/>
</dbReference>
<dbReference type="InterPro" id="IPR046956">
    <property type="entry name" value="RLP23-like"/>
</dbReference>
<keyword evidence="3" id="KW-0732">Signal</keyword>
<evidence type="ECO:0000256" key="4">
    <source>
        <dbReference type="ARBA" id="ARBA00022989"/>
    </source>
</evidence>
<dbReference type="EMBL" id="PKMF04000378">
    <property type="protein sequence ID" value="KAK7835020.1"/>
    <property type="molecule type" value="Genomic_DNA"/>
</dbReference>
<keyword evidence="5" id="KW-0472">Membrane</keyword>
<dbReference type="SUPFAM" id="SSF52058">
    <property type="entry name" value="L domain-like"/>
    <property type="match status" value="1"/>
</dbReference>
<gene>
    <name evidence="8" type="primary">EIX2_90</name>
    <name evidence="8" type="ORF">CFP56_023918</name>
</gene>